<organism evidence="9 10">
    <name type="scientific">Callosobruchus maculatus</name>
    <name type="common">Southern cowpea weevil</name>
    <name type="synonym">Pulse bruchid</name>
    <dbReference type="NCBI Taxonomy" id="64391"/>
    <lineage>
        <taxon>Eukaryota</taxon>
        <taxon>Metazoa</taxon>
        <taxon>Ecdysozoa</taxon>
        <taxon>Arthropoda</taxon>
        <taxon>Hexapoda</taxon>
        <taxon>Insecta</taxon>
        <taxon>Pterygota</taxon>
        <taxon>Neoptera</taxon>
        <taxon>Endopterygota</taxon>
        <taxon>Coleoptera</taxon>
        <taxon>Polyphaga</taxon>
        <taxon>Cucujiformia</taxon>
        <taxon>Chrysomeloidea</taxon>
        <taxon>Chrysomelidae</taxon>
        <taxon>Bruchinae</taxon>
        <taxon>Bruchini</taxon>
        <taxon>Callosobruchus</taxon>
    </lineage>
</organism>
<keyword evidence="5" id="KW-0862">Zinc</keyword>
<reference evidence="9 10" key="1">
    <citation type="submission" date="2019-01" db="EMBL/GenBank/DDBJ databases">
        <authorList>
            <person name="Sayadi A."/>
        </authorList>
    </citation>
    <scope>NUCLEOTIDE SEQUENCE [LARGE SCALE GENOMIC DNA]</scope>
</reference>
<keyword evidence="10" id="KW-1185">Reference proteome</keyword>
<evidence type="ECO:0000313" key="10">
    <source>
        <dbReference type="Proteomes" id="UP000410492"/>
    </source>
</evidence>
<keyword evidence="3" id="KW-0645">Protease</keyword>
<dbReference type="InterPro" id="IPR000834">
    <property type="entry name" value="Peptidase_M14"/>
</dbReference>
<dbReference type="GO" id="GO:0004181">
    <property type="term" value="F:metallocarboxypeptidase activity"/>
    <property type="evidence" value="ECO:0007669"/>
    <property type="project" value="InterPro"/>
</dbReference>
<sequence length="333" mass="38229">MRQPRKPTQAKTSCLIPVKSKTQVVRVRNVVRRYEKYHETSISYEEIKNFLQKLQREHKEKIEVETIGHSFCGRPILMAKIKEYSGCLRRPKSYKTFIEAGSSGNSWSTVSTALYLIEHATKNNDLTILSDYYIIPCSNPDGYQNSLDGLPFFDLTFNYPVVLGCGDIHKIPENEFKEAVIRWRRGYRYRSPETEAMQNILMKYKDTIKLFITLQEGPNTSKILYPFGNTVEGVGNIQLVRKVAMAGRTAAKRLMFQVGSIVEVCGLRLGGITDYVQMMDSQTASPLFSYIVRVQNKKKRPHKCVILAQGKEIKEVVKGMARNVFLVLRRYGY</sequence>
<evidence type="ECO:0000256" key="3">
    <source>
        <dbReference type="ARBA" id="ARBA00022670"/>
    </source>
</evidence>
<comment type="cofactor">
    <cofactor evidence="1">
        <name>Zn(2+)</name>
        <dbReference type="ChEBI" id="CHEBI:29105"/>
    </cofactor>
</comment>
<dbReference type="PROSITE" id="PS52035">
    <property type="entry name" value="PEPTIDASE_M14"/>
    <property type="match status" value="1"/>
</dbReference>
<dbReference type="Gene3D" id="3.40.630.10">
    <property type="entry name" value="Zn peptidases"/>
    <property type="match status" value="1"/>
</dbReference>
<dbReference type="AlphaFoldDB" id="A0A653DGE3"/>
<accession>A0A653DGE3</accession>
<dbReference type="SUPFAM" id="SSF53187">
    <property type="entry name" value="Zn-dependent exopeptidases"/>
    <property type="match status" value="1"/>
</dbReference>
<evidence type="ECO:0000259" key="8">
    <source>
        <dbReference type="PROSITE" id="PS52035"/>
    </source>
</evidence>
<evidence type="ECO:0000256" key="2">
    <source>
        <dbReference type="ARBA" id="ARBA00005988"/>
    </source>
</evidence>
<dbReference type="PANTHER" id="PTHR11705">
    <property type="entry name" value="PROTEASE FAMILY M14 CARBOXYPEPTIDASE A,B"/>
    <property type="match status" value="1"/>
</dbReference>
<dbReference type="GO" id="GO:0008270">
    <property type="term" value="F:zinc ion binding"/>
    <property type="evidence" value="ECO:0007669"/>
    <property type="project" value="InterPro"/>
</dbReference>
<evidence type="ECO:0000256" key="1">
    <source>
        <dbReference type="ARBA" id="ARBA00001947"/>
    </source>
</evidence>
<dbReference type="GO" id="GO:0006508">
    <property type="term" value="P:proteolysis"/>
    <property type="evidence" value="ECO:0007669"/>
    <property type="project" value="UniProtKB-KW"/>
</dbReference>
<dbReference type="Pfam" id="PF00246">
    <property type="entry name" value="Peptidase_M14"/>
    <property type="match status" value="1"/>
</dbReference>
<proteinExistence type="inferred from homology"/>
<comment type="caution">
    <text evidence="7">Lacks conserved residue(s) required for the propagation of feature annotation.</text>
</comment>
<keyword evidence="4" id="KW-0378">Hydrolase</keyword>
<keyword evidence="6" id="KW-0482">Metalloprotease</keyword>
<evidence type="ECO:0000256" key="7">
    <source>
        <dbReference type="PROSITE-ProRule" id="PRU01379"/>
    </source>
</evidence>
<dbReference type="GO" id="GO:0005615">
    <property type="term" value="C:extracellular space"/>
    <property type="evidence" value="ECO:0007669"/>
    <property type="project" value="TreeGrafter"/>
</dbReference>
<comment type="similarity">
    <text evidence="2 7">Belongs to the peptidase M14 family.</text>
</comment>
<gene>
    <name evidence="9" type="ORF">CALMAC_LOCUS16900</name>
</gene>
<feature type="domain" description="Peptidase M14" evidence="8">
    <location>
        <begin position="40"/>
        <end position="324"/>
    </location>
</feature>
<dbReference type="Proteomes" id="UP000410492">
    <property type="component" value="Unassembled WGS sequence"/>
</dbReference>
<name>A0A653DGE3_CALMS</name>
<dbReference type="OrthoDB" id="3626597at2759"/>
<dbReference type="SMART" id="SM00631">
    <property type="entry name" value="Zn_pept"/>
    <property type="match status" value="1"/>
</dbReference>
<dbReference type="PANTHER" id="PTHR11705:SF143">
    <property type="entry name" value="SLL0236 PROTEIN"/>
    <property type="match status" value="1"/>
</dbReference>
<dbReference type="EMBL" id="CAACVG010011652">
    <property type="protein sequence ID" value="VEN58581.1"/>
    <property type="molecule type" value="Genomic_DNA"/>
</dbReference>
<evidence type="ECO:0000256" key="6">
    <source>
        <dbReference type="ARBA" id="ARBA00023049"/>
    </source>
</evidence>
<evidence type="ECO:0000256" key="5">
    <source>
        <dbReference type="ARBA" id="ARBA00022833"/>
    </source>
</evidence>
<evidence type="ECO:0000256" key="4">
    <source>
        <dbReference type="ARBA" id="ARBA00022801"/>
    </source>
</evidence>
<evidence type="ECO:0000313" key="9">
    <source>
        <dbReference type="EMBL" id="VEN58581.1"/>
    </source>
</evidence>
<protein>
    <recommendedName>
        <fullName evidence="8">Peptidase M14 domain-containing protein</fullName>
    </recommendedName>
</protein>